<dbReference type="EMBL" id="BPLQ01001355">
    <property type="protein sequence ID" value="GIX81044.1"/>
    <property type="molecule type" value="Genomic_DNA"/>
</dbReference>
<dbReference type="Proteomes" id="UP001054837">
    <property type="component" value="Unassembled WGS sequence"/>
</dbReference>
<organism evidence="1 2">
    <name type="scientific">Caerostris darwini</name>
    <dbReference type="NCBI Taxonomy" id="1538125"/>
    <lineage>
        <taxon>Eukaryota</taxon>
        <taxon>Metazoa</taxon>
        <taxon>Ecdysozoa</taxon>
        <taxon>Arthropoda</taxon>
        <taxon>Chelicerata</taxon>
        <taxon>Arachnida</taxon>
        <taxon>Araneae</taxon>
        <taxon>Araneomorphae</taxon>
        <taxon>Entelegynae</taxon>
        <taxon>Araneoidea</taxon>
        <taxon>Araneidae</taxon>
        <taxon>Caerostris</taxon>
    </lineage>
</organism>
<keyword evidence="2" id="KW-1185">Reference proteome</keyword>
<evidence type="ECO:0000313" key="1">
    <source>
        <dbReference type="EMBL" id="GIX81044.1"/>
    </source>
</evidence>
<reference evidence="1 2" key="1">
    <citation type="submission" date="2021-06" db="EMBL/GenBank/DDBJ databases">
        <title>Caerostris darwini draft genome.</title>
        <authorList>
            <person name="Kono N."/>
            <person name="Arakawa K."/>
        </authorList>
    </citation>
    <scope>NUCLEOTIDE SEQUENCE [LARGE SCALE GENOMIC DNA]</scope>
</reference>
<gene>
    <name evidence="1" type="ORF">CDAR_26231</name>
</gene>
<accession>A0AAV4NC97</accession>
<comment type="caution">
    <text evidence="1">The sequence shown here is derived from an EMBL/GenBank/DDBJ whole genome shotgun (WGS) entry which is preliminary data.</text>
</comment>
<protein>
    <submittedName>
        <fullName evidence="1">Uncharacterized protein</fullName>
    </submittedName>
</protein>
<proteinExistence type="predicted"/>
<dbReference type="AlphaFoldDB" id="A0AAV4NC97"/>
<sequence>MSLLYKRPIYLSPNSNQPPFFSFNLTLPKPPRPPTPNTKLTPLCLLIPAPYTPVFSPSNPPSTGFEVTVKHTTPCIFLGILNATRGEVPVHYPGQQPLSGVPWKGDVCQKVLEIKNGSDRWI</sequence>
<evidence type="ECO:0000313" key="2">
    <source>
        <dbReference type="Proteomes" id="UP001054837"/>
    </source>
</evidence>
<name>A0AAV4NC97_9ARAC</name>